<keyword evidence="4" id="KW-1185">Reference proteome</keyword>
<dbReference type="STRING" id="76728.AQ490_12390"/>
<name>A0A0T6LKT8_WENVI</name>
<dbReference type="Pfam" id="PF13581">
    <property type="entry name" value="HATPase_c_2"/>
    <property type="match status" value="1"/>
</dbReference>
<comment type="caution">
    <text evidence="3">The sequence shown here is derived from an EMBL/GenBank/DDBJ whole genome shotgun (WGS) entry which is preliminary data.</text>
</comment>
<dbReference type="PANTHER" id="PTHR35526:SF3">
    <property type="entry name" value="ANTI-SIGMA-F FACTOR RSBW"/>
    <property type="match status" value="1"/>
</dbReference>
<dbReference type="CDD" id="cd16936">
    <property type="entry name" value="HATPase_RsbW-like"/>
    <property type="match status" value="1"/>
</dbReference>
<evidence type="ECO:0000256" key="1">
    <source>
        <dbReference type="ARBA" id="ARBA00022527"/>
    </source>
</evidence>
<dbReference type="InterPro" id="IPR036890">
    <property type="entry name" value="HATPase_C_sf"/>
</dbReference>
<dbReference type="GO" id="GO:0004674">
    <property type="term" value="F:protein serine/threonine kinase activity"/>
    <property type="evidence" value="ECO:0007669"/>
    <property type="project" value="UniProtKB-KW"/>
</dbReference>
<dbReference type="InterPro" id="IPR050267">
    <property type="entry name" value="Anti-sigma-factor_SerPK"/>
</dbReference>
<gene>
    <name evidence="3" type="ORF">AQ490_12390</name>
</gene>
<dbReference type="Proteomes" id="UP000050867">
    <property type="component" value="Unassembled WGS sequence"/>
</dbReference>
<keyword evidence="1" id="KW-0418">Kinase</keyword>
<dbReference type="SUPFAM" id="SSF55874">
    <property type="entry name" value="ATPase domain of HSP90 chaperone/DNA topoisomerase II/histidine kinase"/>
    <property type="match status" value="1"/>
</dbReference>
<protein>
    <recommendedName>
        <fullName evidence="2">Histidine kinase/HSP90-like ATPase domain-containing protein</fullName>
    </recommendedName>
</protein>
<keyword evidence="1" id="KW-0723">Serine/threonine-protein kinase</keyword>
<dbReference type="InterPro" id="IPR003594">
    <property type="entry name" value="HATPase_dom"/>
</dbReference>
<reference evidence="3 4" key="1">
    <citation type="submission" date="2015-10" db="EMBL/GenBank/DDBJ databases">
        <title>Draft genome sequence of pyrrolomycin-producing Streptomyces vitaminophilus.</title>
        <authorList>
            <person name="Graham D.E."/>
            <person name="Mahan K.M."/>
            <person name="Klingeman D.M."/>
            <person name="Hettich R.L."/>
            <person name="Parry R.J."/>
        </authorList>
    </citation>
    <scope>NUCLEOTIDE SEQUENCE [LARGE SCALE GENOMIC DNA]</scope>
    <source>
        <strain evidence="3 4">ATCC 31673</strain>
    </source>
</reference>
<dbReference type="EMBL" id="LLZU01000039">
    <property type="protein sequence ID" value="KRV46662.1"/>
    <property type="molecule type" value="Genomic_DNA"/>
</dbReference>
<dbReference type="PANTHER" id="PTHR35526">
    <property type="entry name" value="ANTI-SIGMA-F FACTOR RSBW-RELATED"/>
    <property type="match status" value="1"/>
</dbReference>
<dbReference type="Gene3D" id="3.30.565.10">
    <property type="entry name" value="Histidine kinase-like ATPase, C-terminal domain"/>
    <property type="match status" value="1"/>
</dbReference>
<keyword evidence="1" id="KW-0808">Transferase</keyword>
<accession>A0A0T6LKT8</accession>
<dbReference type="AlphaFoldDB" id="A0A0T6LKT8"/>
<sequence>MRLEGLLMDERRHVLLVGRYPRRAEAVARARRGAALAYAAYPWIDGDVVELLVSEVATNAVRHADGSGFYLLCHSPSPLDGSVQVEVHDRGPALPCRPPVAELAEGGRGLVLLDRLAPGWRTERTVSGKSLVFTLDGGGRTA</sequence>
<dbReference type="eggNOG" id="COG2172">
    <property type="taxonomic scope" value="Bacteria"/>
</dbReference>
<evidence type="ECO:0000313" key="4">
    <source>
        <dbReference type="Proteomes" id="UP000050867"/>
    </source>
</evidence>
<evidence type="ECO:0000313" key="3">
    <source>
        <dbReference type="EMBL" id="KRV46662.1"/>
    </source>
</evidence>
<evidence type="ECO:0000259" key="2">
    <source>
        <dbReference type="Pfam" id="PF13581"/>
    </source>
</evidence>
<proteinExistence type="predicted"/>
<feature type="domain" description="Histidine kinase/HSP90-like ATPase" evidence="2">
    <location>
        <begin position="22"/>
        <end position="132"/>
    </location>
</feature>
<organism evidence="3 4">
    <name type="scientific">Wenjunlia vitaminophila</name>
    <name type="common">Streptomyces vitaminophilus</name>
    <dbReference type="NCBI Taxonomy" id="76728"/>
    <lineage>
        <taxon>Bacteria</taxon>
        <taxon>Bacillati</taxon>
        <taxon>Actinomycetota</taxon>
        <taxon>Actinomycetes</taxon>
        <taxon>Kitasatosporales</taxon>
        <taxon>Streptomycetaceae</taxon>
        <taxon>Wenjunlia</taxon>
    </lineage>
</organism>